<accession>A0A7S3PTR4</accession>
<dbReference type="SUPFAM" id="SSF56112">
    <property type="entry name" value="Protein kinase-like (PK-like)"/>
    <property type="match status" value="1"/>
</dbReference>
<dbReference type="GO" id="GO:0004672">
    <property type="term" value="F:protein kinase activity"/>
    <property type="evidence" value="ECO:0007669"/>
    <property type="project" value="InterPro"/>
</dbReference>
<protein>
    <recommendedName>
        <fullName evidence="1">Protein kinase domain-containing protein</fullName>
    </recommendedName>
</protein>
<dbReference type="InterPro" id="IPR004147">
    <property type="entry name" value="ABC1_dom"/>
</dbReference>
<dbReference type="AlphaFoldDB" id="A0A7S3PTR4"/>
<gene>
    <name evidence="2" type="ORF">CDEB00056_LOCUS116</name>
</gene>
<evidence type="ECO:0000259" key="1">
    <source>
        <dbReference type="PROSITE" id="PS50011"/>
    </source>
</evidence>
<name>A0A7S3PTR4_9STRA</name>
<organism evidence="2">
    <name type="scientific">Chaetoceros debilis</name>
    <dbReference type="NCBI Taxonomy" id="122233"/>
    <lineage>
        <taxon>Eukaryota</taxon>
        <taxon>Sar</taxon>
        <taxon>Stramenopiles</taxon>
        <taxon>Ochrophyta</taxon>
        <taxon>Bacillariophyta</taxon>
        <taxon>Coscinodiscophyceae</taxon>
        <taxon>Chaetocerotophycidae</taxon>
        <taxon>Chaetocerotales</taxon>
        <taxon>Chaetocerotaceae</taxon>
        <taxon>Chaetoceros</taxon>
    </lineage>
</organism>
<dbReference type="InterPro" id="IPR000719">
    <property type="entry name" value="Prot_kinase_dom"/>
</dbReference>
<dbReference type="PANTHER" id="PTHR45890">
    <property type="entry name" value="AARF DOMAIN CONTAINING KINASE 2 (PREDICTED)"/>
    <property type="match status" value="1"/>
</dbReference>
<sequence>MSKSPHSLNMLRQKRNIILRQVLQRTYAARTYDTSCILHPTKGHRFSQRLTMATRRRNSIYTIPSVSITCIGKLQQIRIEHMHSIASFHRHSSSDSATTKILSSSPITKNASLIQRIISKLRALAETLLNTLLVAWRTGEIAIRLSPLIILTPAAILNATCDEYGPNSSNAISDLAWTYSLYTVQHLGPTFVKLCQWAATRRDLFPSHVCDRLSKLQDAAFLHSWKHTHKILSDAFGDNYESFAADTKSKDEKSKFIVHVKFGNYDLKIDPKDVIGSGSIAQVYKGILRQEDRDGGDSNGDSEERAVAVKVLHPQIHERVERDLDLMTRVASIVDSLPIETIKMMNLPKIANNFAMIMRNQLDLRRESDHLLQFSHNFAPIDSSKGITSIAKVSFPEPIMASADCLIEDYEDALPISHYIEDETHAGLALRRELAGPLLRAFLKMVFMDNFVHSDLHQGNIKVRKTRVFEESSYSSKFPFTLLNSTQVENENRNRYEDKYTIVFLDAGIVTELNQRDQQNLKDLFKAIILNDGKKSWSTNGGACKI</sequence>
<proteinExistence type="predicted"/>
<reference evidence="2" key="1">
    <citation type="submission" date="2021-01" db="EMBL/GenBank/DDBJ databases">
        <authorList>
            <person name="Corre E."/>
            <person name="Pelletier E."/>
            <person name="Niang G."/>
            <person name="Scheremetjew M."/>
            <person name="Finn R."/>
            <person name="Kale V."/>
            <person name="Holt S."/>
            <person name="Cochrane G."/>
            <person name="Meng A."/>
            <person name="Brown T."/>
            <person name="Cohen L."/>
        </authorList>
    </citation>
    <scope>NUCLEOTIDE SEQUENCE</scope>
    <source>
        <strain evidence="2">MM31A-1</strain>
    </source>
</reference>
<dbReference type="Pfam" id="PF03109">
    <property type="entry name" value="ABC1"/>
    <property type="match status" value="1"/>
</dbReference>
<dbReference type="GO" id="GO:0005524">
    <property type="term" value="F:ATP binding"/>
    <property type="evidence" value="ECO:0007669"/>
    <property type="project" value="InterPro"/>
</dbReference>
<dbReference type="PANTHER" id="PTHR45890:SF1">
    <property type="entry name" value="AARF DOMAIN CONTAINING KINASE 2"/>
    <property type="match status" value="1"/>
</dbReference>
<feature type="domain" description="Protein kinase" evidence="1">
    <location>
        <begin position="269"/>
        <end position="546"/>
    </location>
</feature>
<dbReference type="EMBL" id="HBIO01000155">
    <property type="protein sequence ID" value="CAE0455275.1"/>
    <property type="molecule type" value="Transcribed_RNA"/>
</dbReference>
<evidence type="ECO:0000313" key="2">
    <source>
        <dbReference type="EMBL" id="CAE0455275.1"/>
    </source>
</evidence>
<dbReference type="InterPro" id="IPR011009">
    <property type="entry name" value="Kinase-like_dom_sf"/>
</dbReference>
<dbReference type="InterPro" id="IPR052402">
    <property type="entry name" value="ADCK_kinase"/>
</dbReference>
<dbReference type="PROSITE" id="PS50011">
    <property type="entry name" value="PROTEIN_KINASE_DOM"/>
    <property type="match status" value="1"/>
</dbReference>